<name>D2QE53_SPILD</name>
<dbReference type="RefSeq" id="WP_012929769.1">
    <property type="nucleotide sequence ID" value="NC_013730.1"/>
</dbReference>
<dbReference type="InterPro" id="IPR029030">
    <property type="entry name" value="Caspase-like_dom_sf"/>
</dbReference>
<dbReference type="InterPro" id="IPR001769">
    <property type="entry name" value="Gingipain"/>
</dbReference>
<dbReference type="EMBL" id="CP001769">
    <property type="protein sequence ID" value="ADB41269.1"/>
    <property type="molecule type" value="Genomic_DNA"/>
</dbReference>
<dbReference type="Gene3D" id="3.40.50.1460">
    <property type="match status" value="1"/>
</dbReference>
<dbReference type="Gene3D" id="3.40.50.10390">
    <property type="entry name" value="Gingipain r, domain 1"/>
    <property type="match status" value="1"/>
</dbReference>
<dbReference type="InterPro" id="IPR029031">
    <property type="entry name" value="Gingipain_N_sf"/>
</dbReference>
<dbReference type="HOGENOM" id="CLU_282830_0_0_10"/>
<reference evidence="3 4" key="1">
    <citation type="journal article" date="2010" name="Stand. Genomic Sci.">
        <title>Complete genome sequence of Spirosoma linguale type strain (1).</title>
        <authorList>
            <person name="Lail K."/>
            <person name="Sikorski J."/>
            <person name="Saunders E."/>
            <person name="Lapidus A."/>
            <person name="Glavina Del Rio T."/>
            <person name="Copeland A."/>
            <person name="Tice H."/>
            <person name="Cheng J.-F."/>
            <person name="Lucas S."/>
            <person name="Nolan M."/>
            <person name="Bruce D."/>
            <person name="Goodwin L."/>
            <person name="Pitluck S."/>
            <person name="Ivanova N."/>
            <person name="Mavromatis K."/>
            <person name="Ovchinnikova G."/>
            <person name="Pati A."/>
            <person name="Chen A."/>
            <person name="Palaniappan K."/>
            <person name="Land M."/>
            <person name="Hauser L."/>
            <person name="Chang Y.-J."/>
            <person name="Jeffries C.D."/>
            <person name="Chain P."/>
            <person name="Brettin T."/>
            <person name="Detter J.C."/>
            <person name="Schuetze A."/>
            <person name="Rohde M."/>
            <person name="Tindall B.J."/>
            <person name="Goeker M."/>
            <person name="Bristow J."/>
            <person name="Eisen J.A."/>
            <person name="Markowitz V."/>
            <person name="Hugenholtz P."/>
            <person name="Kyrpides N.C."/>
            <person name="Klenk H.-P."/>
            <person name="Chen F."/>
        </authorList>
    </citation>
    <scope>NUCLEOTIDE SEQUENCE [LARGE SCALE GENOMIC DNA]</scope>
    <source>
        <strain evidence="4">ATCC 33905 / DSM 74 / LMG 10896 / Claus 1</strain>
    </source>
</reference>
<dbReference type="InterPro" id="IPR038490">
    <property type="entry name" value="Gingipain_propep_sf"/>
</dbReference>
<protein>
    <recommendedName>
        <fullName evidence="2">Gingipain domain-containing protein</fullName>
    </recommendedName>
</protein>
<dbReference type="SUPFAM" id="SSF52129">
    <property type="entry name" value="Caspase-like"/>
    <property type="match status" value="2"/>
</dbReference>
<dbReference type="Gene3D" id="2.60.40.3800">
    <property type="match status" value="1"/>
</dbReference>
<evidence type="ECO:0000313" key="3">
    <source>
        <dbReference type="EMBL" id="ADB41269.1"/>
    </source>
</evidence>
<keyword evidence="1" id="KW-0732">Signal</keyword>
<proteinExistence type="predicted"/>
<feature type="domain" description="Gingipain" evidence="2">
    <location>
        <begin position="592"/>
        <end position="1007"/>
    </location>
</feature>
<evidence type="ECO:0000259" key="2">
    <source>
        <dbReference type="Pfam" id="PF01364"/>
    </source>
</evidence>
<dbReference type="KEGG" id="sli:Slin_5300"/>
<accession>D2QE53</accession>
<dbReference type="Pfam" id="PF01364">
    <property type="entry name" value="Peptidase_C25"/>
    <property type="match status" value="2"/>
</dbReference>
<feature type="domain" description="Gingipain" evidence="2">
    <location>
        <begin position="328"/>
        <end position="449"/>
    </location>
</feature>
<evidence type="ECO:0000313" key="4">
    <source>
        <dbReference type="Proteomes" id="UP000002028"/>
    </source>
</evidence>
<dbReference type="AlphaFoldDB" id="D2QE53"/>
<sequence length="1103" mass="121525">MQIQLTGAVRDRATNTYLSTGLTVQAVQQDAPQTVVGSTLTDERGDYQLLLDLPRSVRPVAVTMRVLRAPNARQPLADTTVTVNPAFPTQVADLFVDARQAYTWVRQRHQGRANVDQARLRIRRADGFDIPELADFYPSTQPGEPTLPEQLQFITLPSGSRIIGLTVEPGEPVRLPDRVNPRPVPTVLLDVPDTNPVLRASVLAASRQRATLSTRILRGLPAPTELALIQRTEEVNRTLSVAIRVRPMQYDPRQQQYLLYPNLSYTLEVEQPDIPLPATPVTELRKLNFPLGYQSVLTQFNHGITNVNLGDFRIPPGGIPFVVTTAPYLIITDDRRWTFQNGKPVAGNALPLDSAGKTATSHFLRLAEWKAKRGIDAKVVTVSEIVQGGSSTGLKWGDFTDCGNGLKARDLAELIRNFVKYAYKSWKTRYLLIGGDTDIVPMRNMVSYVSDKGNYGWDFVYVSDPVPPIRKCFKIPGQSIAKLRHDSSTGAFALRTVPDPQNPGKTKQVFDDTQPFRTLCNATSGKIISFNLNASAQQPGWYFTKESEFMDAKKTTGFTRLAKPETDDLGKIYMILEGPDASVSSTYGFYWLGNDRNIPTDFYYASVDGSCYSVLGRYDFDPLASGRYGMFALNPVNKEEEPLLNSYKTTQDIWVGRAPVTSGAEAAAFVDKVIAYEGLTINSPVADQSLRTMVFAADYFGGVVGYWPDSSGKENPEKEGLFSVTKKTSPAANSIRMRLRLLPATSATLDSSFSPNFNLKAVYDDKDLLIPYNPISQIESPRFYFMDETFSQKVVDKATNFIEITGFTTTTQPPQIQTDAKGLELAAFEAETKRKLMQELFPDFSTIRRFYADYTETLAEPQPALPLRTQSLLKGISQGTHFLSLTGHGAPWGTCWIDTNSIDALTNTSGYFIAYGDACHTSAPEEGTKTFGEKMVTMASKGAVAYVGHTNMGYTGVTYLYEQFFWVMAAFGAPLGQAAGLRQSIDGSKGMWCLFTQALYGDPAMVLWQTVPQKLIVTHPATATKGTTLIVTVTNDKQTPMANQTVTLIGGWNNDRAVLSKLKKTDKQGQASFTIPAGLALKDVAITVTGTANKPYQATVPVS</sequence>
<dbReference type="GO" id="GO:0006508">
    <property type="term" value="P:proteolysis"/>
    <property type="evidence" value="ECO:0007669"/>
    <property type="project" value="InterPro"/>
</dbReference>
<dbReference type="GO" id="GO:0008234">
    <property type="term" value="F:cysteine-type peptidase activity"/>
    <property type="evidence" value="ECO:0007669"/>
    <property type="project" value="InterPro"/>
</dbReference>
<dbReference type="Proteomes" id="UP000002028">
    <property type="component" value="Chromosome"/>
</dbReference>
<keyword evidence="4" id="KW-1185">Reference proteome</keyword>
<organism evidence="3 4">
    <name type="scientific">Spirosoma linguale (strain ATCC 33905 / DSM 74 / LMG 10896 / Claus 1)</name>
    <dbReference type="NCBI Taxonomy" id="504472"/>
    <lineage>
        <taxon>Bacteria</taxon>
        <taxon>Pseudomonadati</taxon>
        <taxon>Bacteroidota</taxon>
        <taxon>Cytophagia</taxon>
        <taxon>Cytophagales</taxon>
        <taxon>Cytophagaceae</taxon>
        <taxon>Spirosoma</taxon>
    </lineage>
</organism>
<evidence type="ECO:0000256" key="1">
    <source>
        <dbReference type="ARBA" id="ARBA00022729"/>
    </source>
</evidence>
<gene>
    <name evidence="3" type="ordered locus">Slin_5300</name>
</gene>